<evidence type="ECO:0000259" key="1">
    <source>
        <dbReference type="PROSITE" id="PS51186"/>
    </source>
</evidence>
<dbReference type="AlphaFoldDB" id="A0A1Y6EV75"/>
<reference evidence="3" key="1">
    <citation type="submission" date="2017-04" db="EMBL/GenBank/DDBJ databases">
        <authorList>
            <person name="Varghese N."/>
            <person name="Submissions S."/>
        </authorList>
    </citation>
    <scope>NUCLEOTIDE SEQUENCE [LARGE SCALE GENOMIC DNA]</scope>
</reference>
<gene>
    <name evidence="2" type="ORF">SAMN06297229_1529</name>
</gene>
<dbReference type="PANTHER" id="PTHR39173">
    <property type="entry name" value="ACETYLTRANSFERASE"/>
    <property type="match status" value="1"/>
</dbReference>
<dbReference type="InterPro" id="IPR000182">
    <property type="entry name" value="GNAT_dom"/>
</dbReference>
<keyword evidence="3" id="KW-1185">Reference proteome</keyword>
<dbReference type="InterPro" id="IPR016181">
    <property type="entry name" value="Acyl_CoA_acyltransferase"/>
</dbReference>
<evidence type="ECO:0000313" key="2">
    <source>
        <dbReference type="EMBL" id="SMQ66457.1"/>
    </source>
</evidence>
<accession>A0A1Y6EV75</accession>
<dbReference type="Pfam" id="PF00583">
    <property type="entry name" value="Acetyltransf_1"/>
    <property type="match status" value="1"/>
</dbReference>
<name>A0A1Y6EV75_9GAMM</name>
<dbReference type="RefSeq" id="WP_086434588.1">
    <property type="nucleotide sequence ID" value="NZ_FXWH01000001.1"/>
</dbReference>
<dbReference type="PROSITE" id="PS51186">
    <property type="entry name" value="GNAT"/>
    <property type="match status" value="1"/>
</dbReference>
<dbReference type="PANTHER" id="PTHR39173:SF1">
    <property type="entry name" value="ACETYLTRANSFERASE"/>
    <property type="match status" value="1"/>
</dbReference>
<dbReference type="Proteomes" id="UP000194450">
    <property type="component" value="Unassembled WGS sequence"/>
</dbReference>
<dbReference type="Gene3D" id="3.40.630.30">
    <property type="match status" value="1"/>
</dbReference>
<dbReference type="OrthoDB" id="9797989at2"/>
<protein>
    <submittedName>
        <fullName evidence="2">Predicted acetyltransferase</fullName>
    </submittedName>
</protein>
<dbReference type="CDD" id="cd04301">
    <property type="entry name" value="NAT_SF"/>
    <property type="match status" value="1"/>
</dbReference>
<dbReference type="SUPFAM" id="SSF55729">
    <property type="entry name" value="Acyl-CoA N-acyltransferases (Nat)"/>
    <property type="match status" value="1"/>
</dbReference>
<proteinExistence type="predicted"/>
<evidence type="ECO:0000313" key="3">
    <source>
        <dbReference type="Proteomes" id="UP000194450"/>
    </source>
</evidence>
<feature type="domain" description="N-acetyltransferase" evidence="1">
    <location>
        <begin position="18"/>
        <end position="166"/>
    </location>
</feature>
<keyword evidence="2" id="KW-0808">Transferase</keyword>
<dbReference type="EMBL" id="FXWH01000001">
    <property type="protein sequence ID" value="SMQ66457.1"/>
    <property type="molecule type" value="Genomic_DNA"/>
</dbReference>
<organism evidence="2 3">
    <name type="scientific">Pseudidiomarina planktonica</name>
    <dbReference type="NCBI Taxonomy" id="1323738"/>
    <lineage>
        <taxon>Bacteria</taxon>
        <taxon>Pseudomonadati</taxon>
        <taxon>Pseudomonadota</taxon>
        <taxon>Gammaproteobacteria</taxon>
        <taxon>Alteromonadales</taxon>
        <taxon>Idiomarinaceae</taxon>
        <taxon>Pseudidiomarina</taxon>
    </lineage>
</organism>
<dbReference type="GO" id="GO:0016747">
    <property type="term" value="F:acyltransferase activity, transferring groups other than amino-acyl groups"/>
    <property type="evidence" value="ECO:0007669"/>
    <property type="project" value="InterPro"/>
</dbReference>
<sequence>MPTLILPSADYQQSYINYIQELGNEERYPFPLDFDHSDFAALLKRIHNFSQGLNIPDGFVQSSTYWLVEDDEIIGCTNIRYRLNSQIEHCGGHIGLGIRPSYRGKGLGNKLLELSIDKARAFGIKTIHIHCHTHNAASRRMIESCGGQLHSCIEVDDEQISRYTIASDPL</sequence>